<keyword evidence="1" id="KW-1133">Transmembrane helix</keyword>
<comment type="caution">
    <text evidence="2">The sequence shown here is derived from an EMBL/GenBank/DDBJ whole genome shotgun (WGS) entry which is preliminary data.</text>
</comment>
<sequence length="192" mass="20694">MSKRRVAGWVLAAGILVAGGITIVDWWQGRMPGKPYELDKACSGTAYDGAKPFAGGGPHPIAVFMESDAGHLEHNSLYQSDGSSWPPSDPRDSDEVQLVACATVTNEEPTSGSMCAYGIGSPSVPIAMVRATYQVRVYELRTHREVLSTLVEGLDTECPPAISGSFTPDRLLSEPTSDQWRKVLGDLVDKDR</sequence>
<evidence type="ECO:0000256" key="1">
    <source>
        <dbReference type="SAM" id="Phobius"/>
    </source>
</evidence>
<evidence type="ECO:0000313" key="3">
    <source>
        <dbReference type="Proteomes" id="UP001500393"/>
    </source>
</evidence>
<protein>
    <submittedName>
        <fullName evidence="2">Uncharacterized protein</fullName>
    </submittedName>
</protein>
<organism evidence="2 3">
    <name type="scientific">Kribbella sancticallisti</name>
    <dbReference type="NCBI Taxonomy" id="460087"/>
    <lineage>
        <taxon>Bacteria</taxon>
        <taxon>Bacillati</taxon>
        <taxon>Actinomycetota</taxon>
        <taxon>Actinomycetes</taxon>
        <taxon>Propionibacteriales</taxon>
        <taxon>Kribbellaceae</taxon>
        <taxon>Kribbella</taxon>
    </lineage>
</organism>
<keyword evidence="1" id="KW-0812">Transmembrane</keyword>
<name>A0ABN2CXE1_9ACTN</name>
<proteinExistence type="predicted"/>
<accession>A0ABN2CXE1</accession>
<evidence type="ECO:0000313" key="2">
    <source>
        <dbReference type="EMBL" id="GAA1566311.1"/>
    </source>
</evidence>
<keyword evidence="1" id="KW-0472">Membrane</keyword>
<feature type="transmembrane region" description="Helical" evidence="1">
    <location>
        <begin position="6"/>
        <end position="27"/>
    </location>
</feature>
<reference evidence="2 3" key="1">
    <citation type="journal article" date="2019" name="Int. J. Syst. Evol. Microbiol.">
        <title>The Global Catalogue of Microorganisms (GCM) 10K type strain sequencing project: providing services to taxonomists for standard genome sequencing and annotation.</title>
        <authorList>
            <consortium name="The Broad Institute Genomics Platform"/>
            <consortium name="The Broad Institute Genome Sequencing Center for Infectious Disease"/>
            <person name="Wu L."/>
            <person name="Ma J."/>
        </authorList>
    </citation>
    <scope>NUCLEOTIDE SEQUENCE [LARGE SCALE GENOMIC DNA]</scope>
    <source>
        <strain evidence="2 3">JCM 14969</strain>
    </source>
</reference>
<gene>
    <name evidence="2" type="ORF">GCM10009789_19740</name>
</gene>
<dbReference type="RefSeq" id="WP_344212113.1">
    <property type="nucleotide sequence ID" value="NZ_BAAAOS010000017.1"/>
</dbReference>
<dbReference type="Proteomes" id="UP001500393">
    <property type="component" value="Unassembled WGS sequence"/>
</dbReference>
<dbReference type="EMBL" id="BAAAOS010000017">
    <property type="protein sequence ID" value="GAA1566311.1"/>
    <property type="molecule type" value="Genomic_DNA"/>
</dbReference>
<keyword evidence="3" id="KW-1185">Reference proteome</keyword>